<gene>
    <name evidence="7" type="ORF">GpartN1_g1177.t1</name>
</gene>
<feature type="compositionally biased region" description="Polar residues" evidence="5">
    <location>
        <begin position="1"/>
        <end position="16"/>
    </location>
</feature>
<dbReference type="Gene3D" id="3.40.5.120">
    <property type="match status" value="2"/>
</dbReference>
<dbReference type="InterPro" id="IPR006576">
    <property type="entry name" value="BRK_domain"/>
</dbReference>
<feature type="compositionally biased region" description="Basic residues" evidence="5">
    <location>
        <begin position="273"/>
        <end position="288"/>
    </location>
</feature>
<feature type="compositionally biased region" description="Basic and acidic residues" evidence="5">
    <location>
        <begin position="19"/>
        <end position="46"/>
    </location>
</feature>
<dbReference type="SUPFAM" id="SSF160481">
    <property type="entry name" value="BRK domain-like"/>
    <property type="match status" value="2"/>
</dbReference>
<keyword evidence="8" id="KW-1185">Reference proteome</keyword>
<feature type="compositionally biased region" description="Low complexity" evidence="5">
    <location>
        <begin position="119"/>
        <end position="142"/>
    </location>
</feature>
<evidence type="ECO:0000256" key="1">
    <source>
        <dbReference type="ARBA" id="ARBA00004123"/>
    </source>
</evidence>
<organism evidence="7 8">
    <name type="scientific">Galdieria partita</name>
    <dbReference type="NCBI Taxonomy" id="83374"/>
    <lineage>
        <taxon>Eukaryota</taxon>
        <taxon>Rhodophyta</taxon>
        <taxon>Bangiophyceae</taxon>
        <taxon>Galdieriales</taxon>
        <taxon>Galdieriaceae</taxon>
        <taxon>Galdieria</taxon>
    </lineage>
</organism>
<protein>
    <recommendedName>
        <fullName evidence="6">BRK domain-containing protein</fullName>
    </recommendedName>
</protein>
<evidence type="ECO:0000256" key="5">
    <source>
        <dbReference type="SAM" id="MobiDB-lite"/>
    </source>
</evidence>
<reference evidence="7" key="1">
    <citation type="journal article" date="2022" name="Proc. Natl. Acad. Sci. U.S.A.">
        <title>Life cycle and functional genomics of the unicellular red alga Galdieria for elucidating algal and plant evolution and industrial use.</title>
        <authorList>
            <person name="Hirooka S."/>
            <person name="Itabashi T."/>
            <person name="Ichinose T.M."/>
            <person name="Onuma R."/>
            <person name="Fujiwara T."/>
            <person name="Yamashita S."/>
            <person name="Jong L.W."/>
            <person name="Tomita R."/>
            <person name="Iwane A.H."/>
            <person name="Miyagishima S.Y."/>
        </authorList>
    </citation>
    <scope>NUCLEOTIDE SEQUENCE</scope>
    <source>
        <strain evidence="7">NBRC 102759</strain>
    </source>
</reference>
<keyword evidence="4" id="KW-0539">Nucleus</keyword>
<reference evidence="7" key="2">
    <citation type="submission" date="2022-01" db="EMBL/GenBank/DDBJ databases">
        <authorList>
            <person name="Hirooka S."/>
            <person name="Miyagishima S.Y."/>
        </authorList>
    </citation>
    <scope>NUCLEOTIDE SEQUENCE</scope>
    <source>
        <strain evidence="7">NBRC 102759</strain>
    </source>
</reference>
<sequence length="444" mass="49593">MSTGDPGSRNRCNGTFKSVVKEGRKGALRKETCRSQRKRNEGDKETSNQSSSNLVSETFITKKEEQVVTVGEMEVSQNSRSLQLNIQDSPSISSNKSTTELLIEEQKGESSEWRKLMESSESAPSESYSVTSDAVDSSSTVSNRNIGSAAKRTMEDFEDGEHVTIWNRSERRKIAGNAAPLAKNLKRYFDKHPDCEVYVGQDLEEFISDETTVQVATSGVATSGGHISIWNRVEKRKIAGNAAPLLKNLESYLKKHPECEVYNGQDKEILERKKRNKRRSLHHRKKTFQVKPKDKNESKWDSTRNDNMMRPNSPSTRKENASFMSAVVDESHSMSSHVADPNTDMTGFFGLVDEELSGVDYMSRLSFLEEPPSLDSVIDTSYPVEDLLFWNSSSGWSEPLETEHEGIVEWRDSSLGEILEEEVGVTIDISSGSGFSPTLCLSSG</sequence>
<evidence type="ECO:0000313" key="7">
    <source>
        <dbReference type="EMBL" id="GJQ09386.1"/>
    </source>
</evidence>
<feature type="region of interest" description="Disordered" evidence="5">
    <location>
        <begin position="273"/>
        <end position="319"/>
    </location>
</feature>
<keyword evidence="2" id="KW-0805">Transcription regulation</keyword>
<evidence type="ECO:0000259" key="6">
    <source>
        <dbReference type="Pfam" id="PF07533"/>
    </source>
</evidence>
<name>A0A9C7UND0_9RHOD</name>
<feature type="region of interest" description="Disordered" evidence="5">
    <location>
        <begin position="1"/>
        <end position="59"/>
    </location>
</feature>
<feature type="region of interest" description="Disordered" evidence="5">
    <location>
        <begin position="75"/>
        <end position="145"/>
    </location>
</feature>
<dbReference type="Pfam" id="PF07533">
    <property type="entry name" value="BRK"/>
    <property type="match status" value="2"/>
</dbReference>
<feature type="domain" description="BRK" evidence="6">
    <location>
        <begin position="226"/>
        <end position="261"/>
    </location>
</feature>
<dbReference type="Proteomes" id="UP001061958">
    <property type="component" value="Unassembled WGS sequence"/>
</dbReference>
<dbReference type="GO" id="GO:0005634">
    <property type="term" value="C:nucleus"/>
    <property type="evidence" value="ECO:0007669"/>
    <property type="project" value="UniProtKB-SubCell"/>
</dbReference>
<feature type="compositionally biased region" description="Basic and acidic residues" evidence="5">
    <location>
        <begin position="291"/>
        <end position="304"/>
    </location>
</feature>
<dbReference type="EMBL" id="BQMJ01000008">
    <property type="protein sequence ID" value="GJQ09386.1"/>
    <property type="molecule type" value="Genomic_DNA"/>
</dbReference>
<evidence type="ECO:0000256" key="4">
    <source>
        <dbReference type="ARBA" id="ARBA00023242"/>
    </source>
</evidence>
<evidence type="ECO:0000313" key="8">
    <source>
        <dbReference type="Proteomes" id="UP001061958"/>
    </source>
</evidence>
<evidence type="ECO:0000256" key="2">
    <source>
        <dbReference type="ARBA" id="ARBA00023015"/>
    </source>
</evidence>
<accession>A0A9C7UND0</accession>
<comment type="subcellular location">
    <subcellularLocation>
        <location evidence="1">Nucleus</location>
    </subcellularLocation>
</comment>
<keyword evidence="3" id="KW-0804">Transcription</keyword>
<dbReference type="InterPro" id="IPR037259">
    <property type="entry name" value="BRK_sf"/>
</dbReference>
<feature type="domain" description="BRK" evidence="6">
    <location>
        <begin position="161"/>
        <end position="197"/>
    </location>
</feature>
<proteinExistence type="predicted"/>
<dbReference type="OrthoDB" id="5836at2759"/>
<evidence type="ECO:0000256" key="3">
    <source>
        <dbReference type="ARBA" id="ARBA00023163"/>
    </source>
</evidence>
<dbReference type="AlphaFoldDB" id="A0A9C7UND0"/>
<feature type="compositionally biased region" description="Basic and acidic residues" evidence="5">
    <location>
        <begin position="104"/>
        <end position="118"/>
    </location>
</feature>
<feature type="compositionally biased region" description="Polar residues" evidence="5">
    <location>
        <begin position="47"/>
        <end position="59"/>
    </location>
</feature>
<comment type="caution">
    <text evidence="7">The sequence shown here is derived from an EMBL/GenBank/DDBJ whole genome shotgun (WGS) entry which is preliminary data.</text>
</comment>
<feature type="compositionally biased region" description="Polar residues" evidence="5">
    <location>
        <begin position="75"/>
        <end position="100"/>
    </location>
</feature>